<evidence type="ECO:0000313" key="1">
    <source>
        <dbReference type="EMBL" id="MDQ0149231.1"/>
    </source>
</evidence>
<gene>
    <name evidence="1" type="ORF">J2S18_001161</name>
</gene>
<accession>A0ABT9USF3</accession>
<proteinExistence type="predicted"/>
<dbReference type="EMBL" id="JAUSUF010000002">
    <property type="protein sequence ID" value="MDQ0149231.1"/>
    <property type="molecule type" value="Genomic_DNA"/>
</dbReference>
<dbReference type="Proteomes" id="UP001228504">
    <property type="component" value="Unassembled WGS sequence"/>
</dbReference>
<organism evidence="1 2">
    <name type="scientific">Eubacterium multiforme</name>
    <dbReference type="NCBI Taxonomy" id="83339"/>
    <lineage>
        <taxon>Bacteria</taxon>
        <taxon>Bacillati</taxon>
        <taxon>Bacillota</taxon>
        <taxon>Clostridia</taxon>
        <taxon>Eubacteriales</taxon>
        <taxon>Eubacteriaceae</taxon>
        <taxon>Eubacterium</taxon>
    </lineage>
</organism>
<sequence length="65" mass="7778">MNDKKFYIIRNKALALAIAYTTGEEFYTYDDKFEAGNKVYSFKYTDRFKVAFDEICNLRDKLNKK</sequence>
<evidence type="ECO:0000313" key="2">
    <source>
        <dbReference type="Proteomes" id="UP001228504"/>
    </source>
</evidence>
<reference evidence="1 2" key="1">
    <citation type="submission" date="2023-07" db="EMBL/GenBank/DDBJ databases">
        <title>Genomic Encyclopedia of Type Strains, Phase IV (KMG-IV): sequencing the most valuable type-strain genomes for metagenomic binning, comparative biology and taxonomic classification.</title>
        <authorList>
            <person name="Goeker M."/>
        </authorList>
    </citation>
    <scope>NUCLEOTIDE SEQUENCE [LARGE SCALE GENOMIC DNA]</scope>
    <source>
        <strain evidence="1 2">DSM 20694</strain>
    </source>
</reference>
<comment type="caution">
    <text evidence="1">The sequence shown here is derived from an EMBL/GenBank/DDBJ whole genome shotgun (WGS) entry which is preliminary data.</text>
</comment>
<protein>
    <submittedName>
        <fullName evidence="1">Uncharacterized protein</fullName>
    </submittedName>
</protein>
<keyword evidence="2" id="KW-1185">Reference proteome</keyword>
<dbReference type="RefSeq" id="WP_307484389.1">
    <property type="nucleotide sequence ID" value="NZ_JAUSUF010000002.1"/>
</dbReference>
<name>A0ABT9USF3_9FIRM</name>